<dbReference type="PANTHER" id="PTHR46470:SF4">
    <property type="entry name" value="5-AMINO-6-(5-PHOSPHO-D-RIBITYLAMINO)URACIL PHOSPHATASE YIGB"/>
    <property type="match status" value="1"/>
</dbReference>
<dbReference type="SFLD" id="SFLDG01129">
    <property type="entry name" value="C1.5:_HAD__Beta-PGM__Phosphata"/>
    <property type="match status" value="1"/>
</dbReference>
<reference evidence="4 5" key="1">
    <citation type="submission" date="2024-02" db="EMBL/GenBank/DDBJ databases">
        <title>Bacteria isolated from the canopy kelp, Nereocystis luetkeana.</title>
        <authorList>
            <person name="Pfister C.A."/>
            <person name="Younker I.T."/>
            <person name="Light S.H."/>
        </authorList>
    </citation>
    <scope>NUCLEOTIDE SEQUENCE [LARGE SCALE GENOMIC DNA]</scope>
    <source>
        <strain evidence="4 5">TI.1.05</strain>
    </source>
</reference>
<dbReference type="InterPro" id="IPR051400">
    <property type="entry name" value="HAD-like_hydrolase"/>
</dbReference>
<dbReference type="SUPFAM" id="SSF56784">
    <property type="entry name" value="HAD-like"/>
    <property type="match status" value="1"/>
</dbReference>
<evidence type="ECO:0000313" key="5">
    <source>
        <dbReference type="Proteomes" id="UP001369082"/>
    </source>
</evidence>
<keyword evidence="3" id="KW-0460">Magnesium</keyword>
<keyword evidence="2 4" id="KW-0378">Hydrolase</keyword>
<dbReference type="Gene3D" id="3.40.50.1000">
    <property type="entry name" value="HAD superfamily/HAD-like"/>
    <property type="match status" value="1"/>
</dbReference>
<dbReference type="PANTHER" id="PTHR46470">
    <property type="entry name" value="N-ACYLNEURAMINATE-9-PHOSPHATASE"/>
    <property type="match status" value="1"/>
</dbReference>
<dbReference type="SFLD" id="SFLDS00003">
    <property type="entry name" value="Haloacid_Dehalogenase"/>
    <property type="match status" value="1"/>
</dbReference>
<sequence>MKFYKTLRPFKAISFDLDDTLYDNQAIIVKAEADFLVYLHETHPQLKALDNRKWDLYKKVIIKENPALKHDVTEWRREVLKRVMTVYGIAPVNAIKYTEIALQKFITLRSQLTVPEKSLALLAALAKHYPVIAITNGNVDTKQIQLDDKFEFILKAGNGSNCKPDIDLFKQAALRLEIEVSDILHVGDHLISDVYGAQNNNAQAVWFNPMNTSLHNAKLLPTIEVSDLNNLLKLI</sequence>
<keyword evidence="5" id="KW-1185">Reference proteome</keyword>
<proteinExistence type="predicted"/>
<dbReference type="GO" id="GO:0016787">
    <property type="term" value="F:hydrolase activity"/>
    <property type="evidence" value="ECO:0007669"/>
    <property type="project" value="UniProtKB-KW"/>
</dbReference>
<dbReference type="Gene3D" id="1.20.120.1600">
    <property type="match status" value="1"/>
</dbReference>
<dbReference type="InterPro" id="IPR006439">
    <property type="entry name" value="HAD-SF_hydro_IA"/>
</dbReference>
<dbReference type="Proteomes" id="UP001369082">
    <property type="component" value="Unassembled WGS sequence"/>
</dbReference>
<evidence type="ECO:0000256" key="1">
    <source>
        <dbReference type="ARBA" id="ARBA00001946"/>
    </source>
</evidence>
<dbReference type="RefSeq" id="WP_341597720.1">
    <property type="nucleotide sequence ID" value="NZ_JBAKAZ010000026.1"/>
</dbReference>
<dbReference type="InterPro" id="IPR036412">
    <property type="entry name" value="HAD-like_sf"/>
</dbReference>
<evidence type="ECO:0000256" key="2">
    <source>
        <dbReference type="ARBA" id="ARBA00022801"/>
    </source>
</evidence>
<dbReference type="InterPro" id="IPR023214">
    <property type="entry name" value="HAD_sf"/>
</dbReference>
<protein>
    <submittedName>
        <fullName evidence="4">HAD-IA family hydrolase</fullName>
    </submittedName>
</protein>
<name>A0ABU9GQN9_9GAMM</name>
<gene>
    <name evidence="4" type="ORF">V6256_08440</name>
</gene>
<evidence type="ECO:0000256" key="3">
    <source>
        <dbReference type="ARBA" id="ARBA00022842"/>
    </source>
</evidence>
<organism evidence="4 5">
    <name type="scientific">Psychromonas aquatilis</name>
    <dbReference type="NCBI Taxonomy" id="2005072"/>
    <lineage>
        <taxon>Bacteria</taxon>
        <taxon>Pseudomonadati</taxon>
        <taxon>Pseudomonadota</taxon>
        <taxon>Gammaproteobacteria</taxon>
        <taxon>Alteromonadales</taxon>
        <taxon>Psychromonadaceae</taxon>
        <taxon>Psychromonas</taxon>
    </lineage>
</organism>
<comment type="cofactor">
    <cofactor evidence="1">
        <name>Mg(2+)</name>
        <dbReference type="ChEBI" id="CHEBI:18420"/>
    </cofactor>
</comment>
<dbReference type="EMBL" id="JBAKAZ010000026">
    <property type="protein sequence ID" value="MEL0629636.1"/>
    <property type="molecule type" value="Genomic_DNA"/>
</dbReference>
<dbReference type="NCBIfam" id="TIGR01549">
    <property type="entry name" value="HAD-SF-IA-v1"/>
    <property type="match status" value="1"/>
</dbReference>
<accession>A0ABU9GQN9</accession>
<evidence type="ECO:0000313" key="4">
    <source>
        <dbReference type="EMBL" id="MEL0629636.1"/>
    </source>
</evidence>
<dbReference type="Pfam" id="PF00702">
    <property type="entry name" value="Hydrolase"/>
    <property type="match status" value="1"/>
</dbReference>
<comment type="caution">
    <text evidence="4">The sequence shown here is derived from an EMBL/GenBank/DDBJ whole genome shotgun (WGS) entry which is preliminary data.</text>
</comment>